<dbReference type="Pfam" id="PF20211">
    <property type="entry name" value="DUF6571"/>
    <property type="match status" value="1"/>
</dbReference>
<dbReference type="KEGG" id="slk:SLUN_25670"/>
<dbReference type="AlphaFoldDB" id="A0A2R4T7M6"/>
<evidence type="ECO:0000313" key="3">
    <source>
        <dbReference type="Proteomes" id="UP000244201"/>
    </source>
</evidence>
<protein>
    <recommendedName>
        <fullName evidence="1">DUF6571 domain-containing protein</fullName>
    </recommendedName>
</protein>
<proteinExistence type="predicted"/>
<dbReference type="Proteomes" id="UP000244201">
    <property type="component" value="Chromosome"/>
</dbReference>
<evidence type="ECO:0000313" key="2">
    <source>
        <dbReference type="EMBL" id="AVZ75071.1"/>
    </source>
</evidence>
<dbReference type="InterPro" id="IPR046701">
    <property type="entry name" value="DUF6571"/>
</dbReference>
<organism evidence="2 3">
    <name type="scientific">Streptomyces lunaelactis</name>
    <dbReference type="NCBI Taxonomy" id="1535768"/>
    <lineage>
        <taxon>Bacteria</taxon>
        <taxon>Bacillati</taxon>
        <taxon>Actinomycetota</taxon>
        <taxon>Actinomycetes</taxon>
        <taxon>Kitasatosporales</taxon>
        <taxon>Streptomycetaceae</taxon>
        <taxon>Streptomyces</taxon>
    </lineage>
</organism>
<dbReference type="OrthoDB" id="3846417at2"/>
<dbReference type="RefSeq" id="WP_108152107.1">
    <property type="nucleotide sequence ID" value="NZ_CP026304.1"/>
</dbReference>
<feature type="domain" description="DUF6571" evidence="1">
    <location>
        <begin position="337"/>
        <end position="711"/>
    </location>
</feature>
<gene>
    <name evidence="2" type="ORF">SLUN_25670</name>
</gene>
<dbReference type="EMBL" id="CP026304">
    <property type="protein sequence ID" value="AVZ75071.1"/>
    <property type="molecule type" value="Genomic_DNA"/>
</dbReference>
<reference evidence="2 3" key="1">
    <citation type="submission" date="2018-01" db="EMBL/GenBank/DDBJ databases">
        <title>Complete genome sequence of Streptomyces lunaelactis MM109T, a Ferroverdin A producer isolated from cave moonmilk deposits.</title>
        <authorList>
            <person name="Naome A."/>
            <person name="Martinet L."/>
            <person name="Maciejewska M."/>
            <person name="Anderssen S."/>
            <person name="Adam D."/>
            <person name="Tenconi E."/>
            <person name="Deflandre B."/>
            <person name="Arguelles-Arias A."/>
            <person name="Calusinska M."/>
            <person name="Copieters W."/>
            <person name="Karim L."/>
            <person name="Hanikenne M."/>
            <person name="Baurain D."/>
            <person name="van Wezel G."/>
            <person name="Smargiasso N."/>
            <person name="de Pauw E."/>
            <person name="Delfosse P."/>
            <person name="Rigali S."/>
        </authorList>
    </citation>
    <scope>NUCLEOTIDE SEQUENCE [LARGE SCALE GENOMIC DNA]</scope>
    <source>
        <strain evidence="2 3">MM109</strain>
    </source>
</reference>
<sequence length="785" mass="84864">MNLEALRFGSFTQLGEAVADWTGMIAKLESLKTDADTQLKKRAEKADWAGYNAKVTREFISKTALEFADAVTQATSIRNILQDCRDELIGYQGQLKDALDRGLKKNLTVTSTGGGGFTVTMNIHPDRAAKGTSVPEHTPHDAENLRDEVERILNAATTSDSTAAQVLNALVDQTDHGFAGGKSYKDRDQAAKSMADAKDAADIYAKGTKATNTELARLNGYLKNNRNDPLFAESFAKSVGAEKGLSLYAALANDQQFYVHPRSRQGLSDEQKERMKLLGALETELGNTFATATQSDSQGMDTWKKEMIAAGGKDVGTPSQHPVYGFQVMSNLMRHGTYEQDFLTDYGRELIAYEKENTKDEHGGLQRRVSREDVLPWDRSGGYEHLHFGADNDGGRDPMTGFMEALGHNAEASTEFLGSDSNFDYLTEGREWPEDHATQKANGIAGYDSLGHALESATKGAAYDANPPQLHRDADTAAVAEKVVERYGQDPEYKDEKQTGLSGAELLAKQEGIGDSLGRIGAAYIDDINWGLNGGAEKSLYAMDNGGRANLDERAHFDGKSLTPFLSTLGQDPDAYADLSTAQQAYSTSLMEKYPPTIEADGDLDATSAETTLRTGAEVHGILDTSRAQEIKAEGVAADEKYNKAIDARIERDKMIVGLATGGAFSLVPSPAAGAAATVVPIVADGVEGVTGGLIESNLDKYAESQHRDNSGKYHSEAKDVFERGNNSSWQPAYSLLERADASPAWPDGDYRRLQETLIQAQNIGYTRGSGNEENLGALPTPTPS</sequence>
<keyword evidence="3" id="KW-1185">Reference proteome</keyword>
<accession>A0A2R4T7M6</accession>
<dbReference type="GeneID" id="55658642"/>
<evidence type="ECO:0000259" key="1">
    <source>
        <dbReference type="Pfam" id="PF20211"/>
    </source>
</evidence>
<name>A0A2R4T7M6_9ACTN</name>